<sequence length="473" mass="50890">MKKLLVAALAAWAGQAGAAPQKVDLVLRDATVVDVAGGRLLRGQAVVTRGDRIVAVVDQRRLGAYKAGRTLSLKGRYLIPGLWDNHVHFGGGTELIDENKQLLPLYLAHGITTVRDCAGDLSDTVLQWRDEIAARTLLGPTILASGAKLEGYKPLWKGTQEVGTPEEVGQALDRLKAAKADFVKITENTMRADIYLDALRQARARGLPSSAHLHAQVTLDQAAEAGLGTVEHMPYLLRAATPREAELTAQVVSGAITGRAAAEQSLATFDEATARAAFRRLAARGTAVVPTLSVIRITAYLDEDDHARDSYLQYIGPKLRQTYDWRVKRAALDGPEAIAYRHANYEKAAALLPLLAQEGVAIVAGTDAGFLNSFDYPGQALHDELALYVKNGLTPQQALASSLIAGPRFLGKLEQHGALAAGKVADIVVLRANPLADIAATRQIEAVVTQGRLLDRRRLDAMLAAVREWVAKQ</sequence>
<dbReference type="InterPro" id="IPR011059">
    <property type="entry name" value="Metal-dep_hydrolase_composite"/>
</dbReference>
<feature type="signal peptide" evidence="1">
    <location>
        <begin position="1"/>
        <end position="18"/>
    </location>
</feature>
<dbReference type="InterPro" id="IPR051781">
    <property type="entry name" value="Metallo-dep_Hydrolase"/>
</dbReference>
<dbReference type="Pfam" id="PF01979">
    <property type="entry name" value="Amidohydro_1"/>
    <property type="match status" value="1"/>
</dbReference>
<name>A0AA95NIK6_9BURK</name>
<dbReference type="Gene3D" id="3.30.110.90">
    <property type="entry name" value="Amidohydrolase"/>
    <property type="match status" value="1"/>
</dbReference>
<dbReference type="Gene3D" id="3.40.50.10910">
    <property type="entry name" value="Amidohydrolase"/>
    <property type="match status" value="1"/>
</dbReference>
<proteinExistence type="predicted"/>
<keyword evidence="1" id="KW-0732">Signal</keyword>
<organism evidence="3 4">
    <name type="scientific">Paucibacter sediminis</name>
    <dbReference type="NCBI Taxonomy" id="3019553"/>
    <lineage>
        <taxon>Bacteria</taxon>
        <taxon>Pseudomonadati</taxon>
        <taxon>Pseudomonadota</taxon>
        <taxon>Betaproteobacteria</taxon>
        <taxon>Burkholderiales</taxon>
        <taxon>Sphaerotilaceae</taxon>
        <taxon>Roseateles</taxon>
    </lineage>
</organism>
<protein>
    <submittedName>
        <fullName evidence="3">Amidohydrolase family protein</fullName>
    </submittedName>
</protein>
<evidence type="ECO:0000313" key="4">
    <source>
        <dbReference type="Proteomes" id="UP001177769"/>
    </source>
</evidence>
<dbReference type="InterPro" id="IPR006680">
    <property type="entry name" value="Amidohydro-rel"/>
</dbReference>
<dbReference type="InterPro" id="IPR032466">
    <property type="entry name" value="Metal_Hydrolase"/>
</dbReference>
<evidence type="ECO:0000313" key="3">
    <source>
        <dbReference type="EMBL" id="WIT10241.1"/>
    </source>
</evidence>
<evidence type="ECO:0000256" key="1">
    <source>
        <dbReference type="SAM" id="SignalP"/>
    </source>
</evidence>
<dbReference type="PANTHER" id="PTHR43135:SF3">
    <property type="entry name" value="ALPHA-D-RIBOSE 1-METHYLPHOSPHONATE 5-TRIPHOSPHATE DIPHOSPHATASE"/>
    <property type="match status" value="1"/>
</dbReference>
<dbReference type="PANTHER" id="PTHR43135">
    <property type="entry name" value="ALPHA-D-RIBOSE 1-METHYLPHOSPHONATE 5-TRIPHOSPHATE DIPHOSPHATASE"/>
    <property type="match status" value="1"/>
</dbReference>
<dbReference type="Gene3D" id="3.20.20.140">
    <property type="entry name" value="Metal-dependent hydrolases"/>
    <property type="match status" value="1"/>
</dbReference>
<dbReference type="GO" id="GO:0016810">
    <property type="term" value="F:hydrolase activity, acting on carbon-nitrogen (but not peptide) bonds"/>
    <property type="evidence" value="ECO:0007669"/>
    <property type="project" value="InterPro"/>
</dbReference>
<feature type="chain" id="PRO_5041697080" evidence="1">
    <location>
        <begin position="19"/>
        <end position="473"/>
    </location>
</feature>
<accession>A0AA95NIK6</accession>
<dbReference type="Gene3D" id="2.30.40.10">
    <property type="entry name" value="Urease, subunit C, domain 1"/>
    <property type="match status" value="2"/>
</dbReference>
<dbReference type="SUPFAM" id="SSF51338">
    <property type="entry name" value="Composite domain of metallo-dependent hydrolases"/>
    <property type="match status" value="1"/>
</dbReference>
<dbReference type="KEGG" id="pais:PFX98_15040"/>
<dbReference type="EMBL" id="CP116346">
    <property type="protein sequence ID" value="WIT10241.1"/>
    <property type="molecule type" value="Genomic_DNA"/>
</dbReference>
<evidence type="ECO:0000259" key="2">
    <source>
        <dbReference type="Pfam" id="PF01979"/>
    </source>
</evidence>
<dbReference type="SUPFAM" id="SSF51556">
    <property type="entry name" value="Metallo-dependent hydrolases"/>
    <property type="match status" value="1"/>
</dbReference>
<dbReference type="RefSeq" id="WP_285231310.1">
    <property type="nucleotide sequence ID" value="NZ_CP116346.1"/>
</dbReference>
<dbReference type="Proteomes" id="UP001177769">
    <property type="component" value="Chromosome"/>
</dbReference>
<reference evidence="3" key="1">
    <citation type="submission" date="2023-01" db="EMBL/GenBank/DDBJ databases">
        <title>Whole genome sequence of Paucibacter sp. S2-9 isolated from pond sediment.</title>
        <authorList>
            <person name="Jung J.Y."/>
        </authorList>
    </citation>
    <scope>NUCLEOTIDE SEQUENCE</scope>
    <source>
        <strain evidence="3">S2-9</strain>
    </source>
</reference>
<feature type="domain" description="Amidohydrolase-related" evidence="2">
    <location>
        <begin position="77"/>
        <end position="453"/>
    </location>
</feature>
<dbReference type="AlphaFoldDB" id="A0AA95NIK6"/>
<gene>
    <name evidence="3" type="ORF">PFX98_15040</name>
</gene>
<keyword evidence="4" id="KW-1185">Reference proteome</keyword>